<proteinExistence type="predicted"/>
<organism evidence="1 2">
    <name type="scientific">Devosia riboflavina</name>
    <dbReference type="NCBI Taxonomy" id="46914"/>
    <lineage>
        <taxon>Bacteria</taxon>
        <taxon>Pseudomonadati</taxon>
        <taxon>Pseudomonadota</taxon>
        <taxon>Alphaproteobacteria</taxon>
        <taxon>Hyphomicrobiales</taxon>
        <taxon>Devosiaceae</taxon>
        <taxon>Devosia</taxon>
    </lineage>
</organism>
<dbReference type="RefSeq" id="WP_035086360.1">
    <property type="nucleotide sequence ID" value="NZ_JQGC01000025.1"/>
</dbReference>
<dbReference type="OrthoDB" id="7950871at2"/>
<comment type="caution">
    <text evidence="1">The sequence shown here is derived from an EMBL/GenBank/DDBJ whole genome shotgun (WGS) entry which is preliminary data.</text>
</comment>
<dbReference type="Proteomes" id="UP000028981">
    <property type="component" value="Unassembled WGS sequence"/>
</dbReference>
<gene>
    <name evidence="1" type="ORF">JP75_20810</name>
</gene>
<dbReference type="AlphaFoldDB" id="A0A087LY09"/>
<protein>
    <submittedName>
        <fullName evidence="1">Uncharacterized protein</fullName>
    </submittedName>
</protein>
<name>A0A087LY09_9HYPH</name>
<sequence>MSTYIQQLEEARSREQEIARLRNVLKGLHSVPEHRRQAECADERMLDVVAALRSLGDDCRDVRIIEIIPGRQ</sequence>
<reference evidence="1 2" key="1">
    <citation type="submission" date="2014-08" db="EMBL/GenBank/DDBJ databases">
        <authorList>
            <person name="Hassan Y.I."/>
            <person name="Lepp D."/>
            <person name="Zhou T."/>
        </authorList>
    </citation>
    <scope>NUCLEOTIDE SEQUENCE [LARGE SCALE GENOMIC DNA]</scope>
    <source>
        <strain evidence="1 2">IFO13584</strain>
    </source>
</reference>
<evidence type="ECO:0000313" key="2">
    <source>
        <dbReference type="Proteomes" id="UP000028981"/>
    </source>
</evidence>
<evidence type="ECO:0000313" key="1">
    <source>
        <dbReference type="EMBL" id="KFL29512.1"/>
    </source>
</evidence>
<keyword evidence="2" id="KW-1185">Reference proteome</keyword>
<accession>A0A087LY09</accession>
<dbReference type="EMBL" id="JQGC01000025">
    <property type="protein sequence ID" value="KFL29512.1"/>
    <property type="molecule type" value="Genomic_DNA"/>
</dbReference>